<gene>
    <name evidence="3" type="ORF">GCM10010405_58020</name>
</gene>
<comment type="caution">
    <text evidence="3">The sequence shown here is derived from an EMBL/GenBank/DDBJ whole genome shotgun (WGS) entry which is preliminary data.</text>
</comment>
<feature type="domain" description="DUF3152" evidence="2">
    <location>
        <begin position="217"/>
        <end position="397"/>
    </location>
</feature>
<organism evidence="3 4">
    <name type="scientific">Streptomyces macrosporus</name>
    <dbReference type="NCBI Taxonomy" id="44032"/>
    <lineage>
        <taxon>Bacteria</taxon>
        <taxon>Bacillati</taxon>
        <taxon>Actinomycetota</taxon>
        <taxon>Actinomycetes</taxon>
        <taxon>Kitasatosporales</taxon>
        <taxon>Streptomycetaceae</taxon>
        <taxon>Streptomyces</taxon>
    </lineage>
</organism>
<keyword evidence="4" id="KW-1185">Reference proteome</keyword>
<evidence type="ECO:0000256" key="1">
    <source>
        <dbReference type="SAM" id="MobiDB-lite"/>
    </source>
</evidence>
<evidence type="ECO:0000259" key="2">
    <source>
        <dbReference type="Pfam" id="PF11350"/>
    </source>
</evidence>
<protein>
    <recommendedName>
        <fullName evidence="2">DUF3152 domain-containing protein</fullName>
    </recommendedName>
</protein>
<reference evidence="3 4" key="1">
    <citation type="journal article" date="2019" name="Int. J. Syst. Evol. Microbiol.">
        <title>The Global Catalogue of Microorganisms (GCM) 10K type strain sequencing project: providing services to taxonomists for standard genome sequencing and annotation.</title>
        <authorList>
            <consortium name="The Broad Institute Genomics Platform"/>
            <consortium name="The Broad Institute Genome Sequencing Center for Infectious Disease"/>
            <person name="Wu L."/>
            <person name="Ma J."/>
        </authorList>
    </citation>
    <scope>NUCLEOTIDE SEQUENCE [LARGE SCALE GENOMIC DNA]</scope>
    <source>
        <strain evidence="3 4">JCM 6305</strain>
    </source>
</reference>
<dbReference type="Proteomes" id="UP001501638">
    <property type="component" value="Unassembled WGS sequence"/>
</dbReference>
<accession>A0ABN3KLW9</accession>
<sequence length="399" mass="42052">MHTPAGGRAAPAYEGAGAPYAPSEWPPVRGGHPEQREPGGGWGVPQQREGAPDTARRPVAEPPRGAAHGVGRMPRQEYVQAFDDDVFGSAGPRTDTAPVPPAPAPDDGSDRDGGDGAGDGRKAGKDGSGRGRAFTGIAAAAVTTVLAVVVAGQVADSRGGVQERPGASGEGERMSVQDSSRSDARPTPSRPPSGQESPATYDDRMDRLYDLAPDADGSGELVPVPGRDRAPGPGPVLRYRVDVEKGLPLDGELFAEAVHRTLNDDRSWSRGGARAFERVSGDDDADFVITLASPATTAEWCAKSGLDTTVDNVSCDSAATERVMINAYRWARGSETFGPERIRQYREMLINHEVGHRLGKDHVGCPEDGALAPVMMQQTKYLTTDGATCRPNAWPFPNA</sequence>
<evidence type="ECO:0000313" key="4">
    <source>
        <dbReference type="Proteomes" id="UP001501638"/>
    </source>
</evidence>
<feature type="region of interest" description="Disordered" evidence="1">
    <location>
        <begin position="1"/>
        <end position="132"/>
    </location>
</feature>
<proteinExistence type="predicted"/>
<evidence type="ECO:0000313" key="3">
    <source>
        <dbReference type="EMBL" id="GAA2465919.1"/>
    </source>
</evidence>
<dbReference type="InterPro" id="IPR022603">
    <property type="entry name" value="DUF3152"/>
</dbReference>
<name>A0ABN3KLW9_9ACTN</name>
<dbReference type="Pfam" id="PF11350">
    <property type="entry name" value="DUF3152"/>
    <property type="match status" value="1"/>
</dbReference>
<feature type="region of interest" description="Disordered" evidence="1">
    <location>
        <begin position="158"/>
        <end position="235"/>
    </location>
</feature>
<dbReference type="SUPFAM" id="SSF55486">
    <property type="entry name" value="Metalloproteases ('zincins'), catalytic domain"/>
    <property type="match status" value="1"/>
</dbReference>
<feature type="compositionally biased region" description="Low complexity" evidence="1">
    <location>
        <begin position="1"/>
        <end position="22"/>
    </location>
</feature>
<dbReference type="EMBL" id="BAAASZ010000051">
    <property type="protein sequence ID" value="GAA2465919.1"/>
    <property type="molecule type" value="Genomic_DNA"/>
</dbReference>
<feature type="compositionally biased region" description="Basic and acidic residues" evidence="1">
    <location>
        <begin position="108"/>
        <end position="129"/>
    </location>
</feature>
<feature type="compositionally biased region" description="Basic and acidic residues" evidence="1">
    <location>
        <begin position="50"/>
        <end position="59"/>
    </location>
</feature>
<feature type="compositionally biased region" description="Basic and acidic residues" evidence="1">
    <location>
        <begin position="170"/>
        <end position="184"/>
    </location>
</feature>